<proteinExistence type="predicted"/>
<organism evidence="2 3">
    <name type="scientific">Pyxidicoccus fallax</name>
    <dbReference type="NCBI Taxonomy" id="394095"/>
    <lineage>
        <taxon>Bacteria</taxon>
        <taxon>Pseudomonadati</taxon>
        <taxon>Myxococcota</taxon>
        <taxon>Myxococcia</taxon>
        <taxon>Myxococcales</taxon>
        <taxon>Cystobacterineae</taxon>
        <taxon>Myxococcaceae</taxon>
        <taxon>Pyxidicoccus</taxon>
    </lineage>
</organism>
<keyword evidence="3" id="KW-1185">Reference proteome</keyword>
<dbReference type="EMBL" id="JABBJJ010000451">
    <property type="protein sequence ID" value="NMO22646.1"/>
    <property type="molecule type" value="Genomic_DNA"/>
</dbReference>
<dbReference type="Gene3D" id="3.10.450.50">
    <property type="match status" value="1"/>
</dbReference>
<feature type="chain" id="PRO_5032424169" evidence="1">
    <location>
        <begin position="28"/>
        <end position="148"/>
    </location>
</feature>
<dbReference type="InterPro" id="IPR032710">
    <property type="entry name" value="NTF2-like_dom_sf"/>
</dbReference>
<feature type="signal peptide" evidence="1">
    <location>
        <begin position="1"/>
        <end position="27"/>
    </location>
</feature>
<accession>A0A848LXV5</accession>
<sequence length="148" mass="16218">MKQHLGVMFAVGSVVVGSVLAAGAAWGAGGADEAGARKAVELYLQGHATGKVEHFREAFHPEMKMYFNRDGVFSRRTADEYIGALSGKPAQDEARRKRRIVSLDVTGDVGVAKVELDYPEALLTDYLTVVKVDGTWRIVNKVFHRQAR</sequence>
<dbReference type="InterPro" id="IPR039437">
    <property type="entry name" value="FrzH/put_lumazine-bd"/>
</dbReference>
<dbReference type="Proteomes" id="UP000518300">
    <property type="component" value="Unassembled WGS sequence"/>
</dbReference>
<evidence type="ECO:0000313" key="3">
    <source>
        <dbReference type="Proteomes" id="UP000518300"/>
    </source>
</evidence>
<comment type="caution">
    <text evidence="2">The sequence shown here is derived from an EMBL/GenBank/DDBJ whole genome shotgun (WGS) entry which is preliminary data.</text>
</comment>
<dbReference type="SUPFAM" id="SSF54427">
    <property type="entry name" value="NTF2-like"/>
    <property type="match status" value="1"/>
</dbReference>
<dbReference type="RefSeq" id="WP_169351774.1">
    <property type="nucleotide sequence ID" value="NZ_JABBJJ010000451.1"/>
</dbReference>
<evidence type="ECO:0000313" key="2">
    <source>
        <dbReference type="EMBL" id="NMO22646.1"/>
    </source>
</evidence>
<name>A0A848LXV5_9BACT</name>
<keyword evidence="1" id="KW-0732">Signal</keyword>
<evidence type="ECO:0000256" key="1">
    <source>
        <dbReference type="SAM" id="SignalP"/>
    </source>
</evidence>
<reference evidence="2 3" key="1">
    <citation type="submission" date="2020-04" db="EMBL/GenBank/DDBJ databases">
        <title>Draft genome of Pyxidicoccus fallax type strain.</title>
        <authorList>
            <person name="Whitworth D.E."/>
        </authorList>
    </citation>
    <scope>NUCLEOTIDE SEQUENCE [LARGE SCALE GENOMIC DNA]</scope>
    <source>
        <strain evidence="2 3">DSM 14698</strain>
    </source>
</reference>
<dbReference type="Pfam" id="PF12893">
    <property type="entry name" value="Lumazine_bd_2"/>
    <property type="match status" value="1"/>
</dbReference>
<gene>
    <name evidence="2" type="ORF">HG543_48490</name>
</gene>
<dbReference type="AlphaFoldDB" id="A0A848LXV5"/>
<protein>
    <submittedName>
        <fullName evidence="2">Nuclear transport factor 2 family protein</fullName>
    </submittedName>
</protein>